<protein>
    <recommendedName>
        <fullName evidence="1">F-box domain-containing protein</fullName>
    </recommendedName>
</protein>
<dbReference type="InterPro" id="IPR001810">
    <property type="entry name" value="F-box_dom"/>
</dbReference>
<comment type="caution">
    <text evidence="2">The sequence shown here is derived from an EMBL/GenBank/DDBJ whole genome shotgun (WGS) entry which is preliminary data.</text>
</comment>
<dbReference type="InterPro" id="IPR053781">
    <property type="entry name" value="F-box_AtFBL13-like"/>
</dbReference>
<dbReference type="SUPFAM" id="SSF52058">
    <property type="entry name" value="L domain-like"/>
    <property type="match status" value="1"/>
</dbReference>
<dbReference type="InterPro" id="IPR053772">
    <property type="entry name" value="At1g61320/At1g61330-like"/>
</dbReference>
<dbReference type="SUPFAM" id="SSF81383">
    <property type="entry name" value="F-box domain"/>
    <property type="match status" value="1"/>
</dbReference>
<dbReference type="Pfam" id="PF23622">
    <property type="entry name" value="LRR_At1g61320_AtMIF1"/>
    <property type="match status" value="1"/>
</dbReference>
<evidence type="ECO:0000259" key="1">
    <source>
        <dbReference type="PROSITE" id="PS50181"/>
    </source>
</evidence>
<accession>A0AAE0BAF2</accession>
<keyword evidence="3" id="KW-1185">Reference proteome</keyword>
<gene>
    <name evidence="2" type="ORF">Dsin_003935</name>
</gene>
<name>A0AAE0BAF2_9ROSI</name>
<reference evidence="2" key="1">
    <citation type="journal article" date="2023" name="Plant J.">
        <title>Genome sequences and population genomics provide insights into the demographic history, inbreeding, and mutation load of two 'living fossil' tree species of Dipteronia.</title>
        <authorList>
            <person name="Feng Y."/>
            <person name="Comes H.P."/>
            <person name="Chen J."/>
            <person name="Zhu S."/>
            <person name="Lu R."/>
            <person name="Zhang X."/>
            <person name="Li P."/>
            <person name="Qiu J."/>
            <person name="Olsen K.M."/>
            <person name="Qiu Y."/>
        </authorList>
    </citation>
    <scope>NUCLEOTIDE SEQUENCE</scope>
    <source>
        <strain evidence="2">NBL</strain>
    </source>
</reference>
<dbReference type="EMBL" id="JANJYJ010000001">
    <property type="protein sequence ID" value="KAK3232054.1"/>
    <property type="molecule type" value="Genomic_DNA"/>
</dbReference>
<dbReference type="InterPro" id="IPR055357">
    <property type="entry name" value="LRR_At1g61320_AtMIF1"/>
</dbReference>
<evidence type="ECO:0000313" key="2">
    <source>
        <dbReference type="EMBL" id="KAK3232054.1"/>
    </source>
</evidence>
<dbReference type="AlphaFoldDB" id="A0AAE0BAF2"/>
<dbReference type="CDD" id="cd22160">
    <property type="entry name" value="F-box_AtFBL13-like"/>
    <property type="match status" value="1"/>
</dbReference>
<organism evidence="2 3">
    <name type="scientific">Dipteronia sinensis</name>
    <dbReference type="NCBI Taxonomy" id="43782"/>
    <lineage>
        <taxon>Eukaryota</taxon>
        <taxon>Viridiplantae</taxon>
        <taxon>Streptophyta</taxon>
        <taxon>Embryophyta</taxon>
        <taxon>Tracheophyta</taxon>
        <taxon>Spermatophyta</taxon>
        <taxon>Magnoliopsida</taxon>
        <taxon>eudicotyledons</taxon>
        <taxon>Gunneridae</taxon>
        <taxon>Pentapetalae</taxon>
        <taxon>rosids</taxon>
        <taxon>malvids</taxon>
        <taxon>Sapindales</taxon>
        <taxon>Sapindaceae</taxon>
        <taxon>Hippocastanoideae</taxon>
        <taxon>Acereae</taxon>
        <taxon>Dipteronia</taxon>
    </lineage>
</organism>
<dbReference type="Gene3D" id="1.20.1280.50">
    <property type="match status" value="1"/>
</dbReference>
<dbReference type="PANTHER" id="PTHR34145:SF51">
    <property type="entry name" value="FBD DOMAIN-CONTAINING PROTEIN"/>
    <property type="match status" value="1"/>
</dbReference>
<proteinExistence type="predicted"/>
<feature type="domain" description="F-box" evidence="1">
    <location>
        <begin position="17"/>
        <end position="70"/>
    </location>
</feature>
<dbReference type="Pfam" id="PF00646">
    <property type="entry name" value="F-box"/>
    <property type="match status" value="1"/>
</dbReference>
<dbReference type="PROSITE" id="PS50181">
    <property type="entry name" value="FBOX"/>
    <property type="match status" value="1"/>
</dbReference>
<evidence type="ECO:0000313" key="3">
    <source>
        <dbReference type="Proteomes" id="UP001281410"/>
    </source>
</evidence>
<sequence length="443" mass="50536">MVQGSFDIMMNKRINKVDMISELPEPILYHILSFLPFDEIARTSVLSTTWQRAWRTCPVLKFDLAVFKEYSLHSSTNFNEGEIRRRNELFNCLAKIIRNRHCRDMLSIKEFTLEIILFVDLEFASFVDQCICHAVGCNVKELKILFMADDIYRYIIPPILLFADSIEYLELKCCTLESPVNSVNLSSLGKLVLLEVYIDDCMIKNLLGGCPLIEILHLQDCGGFKSLELFGLTRLEDLCIISCMDLVGVNIETPNLHFLGYTGNIISLSANALALSGIYLLIPLQNVKTQRYIKFLANFYFSEVLTRHISKSVDVMVPRALREKIPSPLSNLKLLNLNCGVAPTGGTIAKVMDSLLWFAPHAKTISVGEFGKFGRFSFKFTYKKQLIYEERTASCCKSLPVSCWHHCMEEVKVEFKEERNFTIFTFNGADIWEKIVTLCESLG</sequence>
<dbReference type="PANTHER" id="PTHR34145">
    <property type="entry name" value="OS02G0105600 PROTEIN"/>
    <property type="match status" value="1"/>
</dbReference>
<dbReference type="InterPro" id="IPR036047">
    <property type="entry name" value="F-box-like_dom_sf"/>
</dbReference>
<dbReference type="Proteomes" id="UP001281410">
    <property type="component" value="Unassembled WGS sequence"/>
</dbReference>